<evidence type="ECO:0000256" key="2">
    <source>
        <dbReference type="ARBA" id="ARBA00022692"/>
    </source>
</evidence>
<comment type="subcellular location">
    <subcellularLocation>
        <location evidence="1">Membrane</location>
        <topology evidence="1">Multi-pass membrane protein</topology>
    </subcellularLocation>
</comment>
<keyword evidence="3 5" id="KW-1133">Transmembrane helix</keyword>
<evidence type="ECO:0000256" key="1">
    <source>
        <dbReference type="ARBA" id="ARBA00004141"/>
    </source>
</evidence>
<proteinExistence type="predicted"/>
<keyword evidence="2 5" id="KW-0812">Transmembrane</keyword>
<feature type="transmembrane region" description="Helical" evidence="5">
    <location>
        <begin position="94"/>
        <end position="115"/>
    </location>
</feature>
<accession>B9XR85</accession>
<evidence type="ECO:0000313" key="7">
    <source>
        <dbReference type="Proteomes" id="UP000003688"/>
    </source>
</evidence>
<evidence type="ECO:0000313" key="6">
    <source>
        <dbReference type="EMBL" id="EEF57628.1"/>
    </source>
</evidence>
<evidence type="ECO:0008006" key="8">
    <source>
        <dbReference type="Google" id="ProtNLM"/>
    </source>
</evidence>
<dbReference type="Proteomes" id="UP000003688">
    <property type="component" value="Unassembled WGS sequence"/>
</dbReference>
<dbReference type="GO" id="GO:0016020">
    <property type="term" value="C:membrane"/>
    <property type="evidence" value="ECO:0007669"/>
    <property type="project" value="UniProtKB-SubCell"/>
</dbReference>
<reference evidence="6 7" key="1">
    <citation type="journal article" date="2011" name="J. Bacteriol.">
        <title>Genome sequence of 'Pedosphaera parvula' Ellin514, an aerobic Verrucomicrobial isolate from pasture soil.</title>
        <authorList>
            <person name="Kant R."/>
            <person name="van Passel M.W."/>
            <person name="Sangwan P."/>
            <person name="Palva A."/>
            <person name="Lucas S."/>
            <person name="Copeland A."/>
            <person name="Lapidus A."/>
            <person name="Glavina Del Rio T."/>
            <person name="Dalin E."/>
            <person name="Tice H."/>
            <person name="Bruce D."/>
            <person name="Goodwin L."/>
            <person name="Pitluck S."/>
            <person name="Chertkov O."/>
            <person name="Larimer F.W."/>
            <person name="Land M.L."/>
            <person name="Hauser L."/>
            <person name="Brettin T.S."/>
            <person name="Detter J.C."/>
            <person name="Han S."/>
            <person name="de Vos W.M."/>
            <person name="Janssen P.H."/>
            <person name="Smidt H."/>
        </authorList>
    </citation>
    <scope>NUCLEOTIDE SEQUENCE [LARGE SCALE GENOMIC DNA]</scope>
    <source>
        <strain evidence="6 7">Ellin514</strain>
    </source>
</reference>
<protein>
    <recommendedName>
        <fullName evidence="8">DoxX family protein</fullName>
    </recommendedName>
</protein>
<dbReference type="OrthoDB" id="7960583at2"/>
<evidence type="ECO:0000256" key="4">
    <source>
        <dbReference type="ARBA" id="ARBA00023136"/>
    </source>
</evidence>
<feature type="transmembrane region" description="Helical" evidence="5">
    <location>
        <begin position="43"/>
        <end position="64"/>
    </location>
</feature>
<name>B9XR85_PEDPL</name>
<gene>
    <name evidence="6" type="ORF">Cflav_PD0733</name>
</gene>
<keyword evidence="7" id="KW-1185">Reference proteome</keyword>
<dbReference type="RefSeq" id="WP_007418320.1">
    <property type="nucleotide sequence ID" value="NZ_ABOX02000061.1"/>
</dbReference>
<feature type="transmembrane region" description="Helical" evidence="5">
    <location>
        <begin position="71"/>
        <end position="88"/>
    </location>
</feature>
<dbReference type="AlphaFoldDB" id="B9XR85"/>
<dbReference type="InterPro" id="IPR032808">
    <property type="entry name" value="DoxX"/>
</dbReference>
<dbReference type="EMBL" id="ABOX02000061">
    <property type="protein sequence ID" value="EEF57628.1"/>
    <property type="molecule type" value="Genomic_DNA"/>
</dbReference>
<comment type="caution">
    <text evidence="6">The sequence shown here is derived from an EMBL/GenBank/DDBJ whole genome shotgun (WGS) entry which is preliminary data.</text>
</comment>
<evidence type="ECO:0000256" key="3">
    <source>
        <dbReference type="ARBA" id="ARBA00022989"/>
    </source>
</evidence>
<dbReference type="STRING" id="320771.Cflav_PD0733"/>
<keyword evidence="4 5" id="KW-0472">Membrane</keyword>
<feature type="transmembrane region" description="Helical" evidence="5">
    <location>
        <begin position="9"/>
        <end position="28"/>
    </location>
</feature>
<dbReference type="Pfam" id="PF13564">
    <property type="entry name" value="DoxX_2"/>
    <property type="match status" value="1"/>
</dbReference>
<evidence type="ECO:0000256" key="5">
    <source>
        <dbReference type="SAM" id="Phobius"/>
    </source>
</evidence>
<organism evidence="6 7">
    <name type="scientific">Pedosphaera parvula (strain Ellin514)</name>
    <dbReference type="NCBI Taxonomy" id="320771"/>
    <lineage>
        <taxon>Bacteria</taxon>
        <taxon>Pseudomonadati</taxon>
        <taxon>Verrucomicrobiota</taxon>
        <taxon>Pedosphaerae</taxon>
        <taxon>Pedosphaerales</taxon>
        <taxon>Pedosphaeraceae</taxon>
        <taxon>Pedosphaera</taxon>
    </lineage>
</organism>
<sequence length="131" mass="14554" precursor="true">MKKSKSKFIFWLITGLISFFMLFSAYFSGTHKVEFAHLGFPNYFRIELTTAKIIGALALLIPQVPGRIREWIYVAFGIVLISAAIAKFNSGYPISGVIEPLFVLTILIASTLYLNRSAKPSGSIKDQPVHA</sequence>